<evidence type="ECO:0000313" key="2">
    <source>
        <dbReference type="Proteomes" id="UP000001549"/>
    </source>
</evidence>
<accession>F8AXJ5</accession>
<name>F8AXJ5_9ACTN</name>
<proteinExistence type="predicted"/>
<organism evidence="1 2">
    <name type="scientific">Candidatus Protofrankia datiscae</name>
    <dbReference type="NCBI Taxonomy" id="2716812"/>
    <lineage>
        <taxon>Bacteria</taxon>
        <taxon>Bacillati</taxon>
        <taxon>Actinomycetota</taxon>
        <taxon>Actinomycetes</taxon>
        <taxon>Frankiales</taxon>
        <taxon>Frankiaceae</taxon>
        <taxon>Protofrankia</taxon>
    </lineage>
</organism>
<dbReference type="EMBL" id="CP002801">
    <property type="protein sequence ID" value="AEH10346.1"/>
    <property type="molecule type" value="Genomic_DNA"/>
</dbReference>
<sequence length="71" mass="7991">MNDRRKSIVITRDGMAVGRFVPERHTVADRLKEALREYAADPAFADDLEAAHTDLRAAFTGEVRTWPDTCS</sequence>
<reference evidence="1 2" key="1">
    <citation type="submission" date="2011-05" db="EMBL/GenBank/DDBJ databases">
        <title>Complete sequence of chromosome of Frankia symbiont of Datisca glomerata.</title>
        <authorList>
            <consortium name="US DOE Joint Genome Institute"/>
            <person name="Lucas S."/>
            <person name="Han J."/>
            <person name="Lapidus A."/>
            <person name="Cheng J.-F."/>
            <person name="Goodwin L."/>
            <person name="Pitluck S."/>
            <person name="Peters L."/>
            <person name="Mikhailova N."/>
            <person name="Chertkov O."/>
            <person name="Teshima H."/>
            <person name="Han C."/>
            <person name="Tapia R."/>
            <person name="Land M."/>
            <person name="Hauser L."/>
            <person name="Kyrpides N."/>
            <person name="Ivanova N."/>
            <person name="Pagani I."/>
            <person name="Berry A."/>
            <person name="Pawlowski K."/>
            <person name="Persson T."/>
            <person name="Vanden Heuvel B."/>
            <person name="Benson D."/>
            <person name="Woyke T."/>
        </authorList>
    </citation>
    <scope>NUCLEOTIDE SEQUENCE [LARGE SCALE GENOMIC DNA]</scope>
    <source>
        <strain evidence="2">4085684</strain>
    </source>
</reference>
<dbReference type="HOGENOM" id="CLU_2734161_0_0_11"/>
<evidence type="ECO:0000313" key="1">
    <source>
        <dbReference type="EMBL" id="AEH10346.1"/>
    </source>
</evidence>
<dbReference type="KEGG" id="fsy:FsymDg_3034"/>
<gene>
    <name evidence="1" type="ordered locus">FsymDg_3034</name>
</gene>
<dbReference type="Proteomes" id="UP000001549">
    <property type="component" value="Chromosome"/>
</dbReference>
<protein>
    <submittedName>
        <fullName evidence="1">Uncharacterized protein</fullName>
    </submittedName>
</protein>
<keyword evidence="2" id="KW-1185">Reference proteome</keyword>
<dbReference type="AlphaFoldDB" id="F8AXJ5"/>